<evidence type="ECO:0000313" key="2">
    <source>
        <dbReference type="EMBL" id="APH39416.1"/>
    </source>
</evidence>
<organism evidence="2 3">
    <name type="scientific">Methanohalophilus halophilus</name>
    <dbReference type="NCBI Taxonomy" id="2177"/>
    <lineage>
        <taxon>Archaea</taxon>
        <taxon>Methanobacteriati</taxon>
        <taxon>Methanobacteriota</taxon>
        <taxon>Stenosarchaea group</taxon>
        <taxon>Methanomicrobia</taxon>
        <taxon>Methanosarcinales</taxon>
        <taxon>Methanosarcinaceae</taxon>
        <taxon>Methanohalophilus</taxon>
    </lineage>
</organism>
<feature type="domain" description="DUF1638" evidence="1">
    <location>
        <begin position="75"/>
        <end position="251"/>
    </location>
</feature>
<evidence type="ECO:0000313" key="3">
    <source>
        <dbReference type="Proteomes" id="UP000186879"/>
    </source>
</evidence>
<keyword evidence="3" id="KW-1185">Reference proteome</keyword>
<name>A0A1L3Q3F5_9EURY</name>
<dbReference type="Pfam" id="PF07796">
    <property type="entry name" value="DUF1638"/>
    <property type="match status" value="1"/>
</dbReference>
<dbReference type="EMBL" id="CP017921">
    <property type="protein sequence ID" value="APH39416.1"/>
    <property type="molecule type" value="Genomic_DNA"/>
</dbReference>
<accession>A0A1L3Q3F5</accession>
<reference evidence="2 3" key="1">
    <citation type="submission" date="2016-10" db="EMBL/GenBank/DDBJ databases">
        <title>Methanohalophilus halophilus.</title>
        <authorList>
            <person name="L'haridon S."/>
        </authorList>
    </citation>
    <scope>NUCLEOTIDE SEQUENCE [LARGE SCALE GENOMIC DNA]</scope>
    <source>
        <strain evidence="2 3">Z-7982</strain>
    </source>
</reference>
<dbReference type="STRING" id="2177.BHR79_07940"/>
<dbReference type="KEGG" id="mhaz:BHR79_07940"/>
<dbReference type="InterPro" id="IPR012437">
    <property type="entry name" value="DUF1638"/>
</dbReference>
<dbReference type="Proteomes" id="UP000186879">
    <property type="component" value="Chromosome"/>
</dbReference>
<proteinExistence type="predicted"/>
<dbReference type="AlphaFoldDB" id="A0A1L3Q3F5"/>
<evidence type="ECO:0000259" key="1">
    <source>
        <dbReference type="Pfam" id="PF07796"/>
    </source>
</evidence>
<protein>
    <recommendedName>
        <fullName evidence="1">DUF1638 domain-containing protein</fullName>
    </recommendedName>
</protein>
<sequence>MPTLTIIACRMFEDEIAYLMEEDNSVDNVIIIENDESYGIRDKLSKAGVDVETKTMVNLLNNPLPDNQFNIVIQILEFALHAIPKKLKDEVYTNTKRLTPISDGILLFYGLCGNVLSNIEQDFADYPCPVGILRENNGETVDDCIGAVLGGRQEYLDTLKSFKGEGAFFLTPMWAANWRDMLVSSGFGKDKNDIETSRYVFNQVGYKHVAKVDTGINYEKDFHDHVDEFANLFDFDILHVPANLNTLKQCYSNFKKELY</sequence>
<gene>
    <name evidence="2" type="ORF">BHR79_07940</name>
</gene>